<dbReference type="InParanoid" id="A2HRA5"/>
<dbReference type="InterPro" id="IPR002303">
    <property type="entry name" value="Valyl-tRNA_ligase"/>
</dbReference>
<keyword evidence="4" id="KW-0547">Nucleotide-binding</keyword>
<dbReference type="PANTHER" id="PTHR11946">
    <property type="entry name" value="VALYL-TRNA SYNTHETASES"/>
    <property type="match status" value="1"/>
</dbReference>
<organism evidence="11 12">
    <name type="scientific">Trichomonas vaginalis (strain ATCC PRA-98 / G3)</name>
    <dbReference type="NCBI Taxonomy" id="412133"/>
    <lineage>
        <taxon>Eukaryota</taxon>
        <taxon>Metamonada</taxon>
        <taxon>Parabasalia</taxon>
        <taxon>Trichomonadida</taxon>
        <taxon>Trichomonadidae</taxon>
        <taxon>Trichomonas</taxon>
    </lineage>
</organism>
<evidence type="ECO:0000256" key="9">
    <source>
        <dbReference type="ARBA" id="ARBA00047552"/>
    </source>
</evidence>
<sequence>MTHFYYEICDKDGKKTGEKVEIATTRLETMLGDTAVAINPKDARYNHLHGMYVWHPIREVPIPIIQDEILVDMNFGTGVVKVTPGHDPNDYEVYKRHPEIGLISILTPDGAIAPGYGQFSGMMRFDARVEMVKWMKERGLYKEEKDHEMRLGITQRGHDIVEQVITPQWFVNTTDMAARAIKAVDDGELKIVPDEFVVDWKKWHENIRPWCISRQLMWGHRIPAYRVQIDGKWAEGNGEWVAAASQEEAIAK</sequence>
<dbReference type="SUPFAM" id="SSF50677">
    <property type="entry name" value="ValRS/IleRS/LeuRS editing domain"/>
    <property type="match status" value="1"/>
</dbReference>
<evidence type="ECO:0000313" key="11">
    <source>
        <dbReference type="EMBL" id="EAX68062.1"/>
    </source>
</evidence>
<dbReference type="STRING" id="5722.A2HRA5"/>
<dbReference type="VEuPathDB" id="TrichDB:TVAGG3_0564440"/>
<dbReference type="EC" id="6.1.1.9" evidence="2"/>
<dbReference type="GO" id="GO:0002161">
    <property type="term" value="F:aminoacyl-tRNA deacylase activity"/>
    <property type="evidence" value="ECO:0007669"/>
    <property type="project" value="InterPro"/>
</dbReference>
<evidence type="ECO:0000256" key="5">
    <source>
        <dbReference type="ARBA" id="ARBA00022840"/>
    </source>
</evidence>
<protein>
    <recommendedName>
        <fullName evidence="2">valine--tRNA ligase</fullName>
        <ecNumber evidence="2">6.1.1.9</ecNumber>
    </recommendedName>
    <alternativeName>
        <fullName evidence="8">Valyl-tRNA synthetase</fullName>
    </alternativeName>
</protein>
<evidence type="ECO:0000256" key="1">
    <source>
        <dbReference type="ARBA" id="ARBA00005594"/>
    </source>
</evidence>
<comment type="catalytic activity">
    <reaction evidence="9">
        <text>tRNA(Val) + L-valine + ATP = L-valyl-tRNA(Val) + AMP + diphosphate</text>
        <dbReference type="Rhea" id="RHEA:10704"/>
        <dbReference type="Rhea" id="RHEA-COMP:9672"/>
        <dbReference type="Rhea" id="RHEA-COMP:9708"/>
        <dbReference type="ChEBI" id="CHEBI:30616"/>
        <dbReference type="ChEBI" id="CHEBI:33019"/>
        <dbReference type="ChEBI" id="CHEBI:57762"/>
        <dbReference type="ChEBI" id="CHEBI:78442"/>
        <dbReference type="ChEBI" id="CHEBI:78537"/>
        <dbReference type="ChEBI" id="CHEBI:456215"/>
        <dbReference type="EC" id="6.1.1.9"/>
    </reaction>
</comment>
<dbReference type="InterPro" id="IPR002300">
    <property type="entry name" value="aa-tRNA-synth_Ia"/>
</dbReference>
<dbReference type="PRINTS" id="PR00986">
    <property type="entry name" value="TRNASYNTHVAL"/>
</dbReference>
<feature type="non-terminal residue" evidence="11">
    <location>
        <position position="252"/>
    </location>
</feature>
<dbReference type="EMBL" id="DS141891">
    <property type="protein sequence ID" value="EAX68062.1"/>
    <property type="molecule type" value="Genomic_DNA"/>
</dbReference>
<name>A2HRA5_TRIV3</name>
<keyword evidence="7 11" id="KW-0030">Aminoacyl-tRNA synthetase</keyword>
<proteinExistence type="inferred from homology"/>
<dbReference type="GO" id="GO:0004832">
    <property type="term" value="F:valine-tRNA ligase activity"/>
    <property type="evidence" value="ECO:0007669"/>
    <property type="project" value="UniProtKB-EC"/>
</dbReference>
<feature type="domain" description="Aminoacyl-tRNA synthetase class Ia" evidence="10">
    <location>
        <begin position="6"/>
        <end position="249"/>
    </location>
</feature>
<accession>A2HRA5</accession>
<dbReference type="InterPro" id="IPR009008">
    <property type="entry name" value="Val/Leu/Ile-tRNA-synth_edit"/>
</dbReference>
<dbReference type="GO" id="GO:0006438">
    <property type="term" value="P:valyl-tRNA aminoacylation"/>
    <property type="evidence" value="ECO:0007669"/>
    <property type="project" value="InterPro"/>
</dbReference>
<reference evidence="11" key="1">
    <citation type="submission" date="2006-10" db="EMBL/GenBank/DDBJ databases">
        <authorList>
            <person name="Amadeo P."/>
            <person name="Zhao Q."/>
            <person name="Wortman J."/>
            <person name="Fraser-Liggett C."/>
            <person name="Carlton J."/>
        </authorList>
    </citation>
    <scope>NUCLEOTIDE SEQUENCE</scope>
    <source>
        <strain evidence="11">G3</strain>
    </source>
</reference>
<dbReference type="Proteomes" id="UP000001542">
    <property type="component" value="Unassembled WGS sequence"/>
</dbReference>
<evidence type="ECO:0000256" key="2">
    <source>
        <dbReference type="ARBA" id="ARBA00013169"/>
    </source>
</evidence>
<reference evidence="11" key="2">
    <citation type="journal article" date="2007" name="Science">
        <title>Draft genome sequence of the sexually transmitted pathogen Trichomonas vaginalis.</title>
        <authorList>
            <person name="Carlton J.M."/>
            <person name="Hirt R.P."/>
            <person name="Silva J.C."/>
            <person name="Delcher A.L."/>
            <person name="Schatz M."/>
            <person name="Zhao Q."/>
            <person name="Wortman J.R."/>
            <person name="Bidwell S.L."/>
            <person name="Alsmark U.C.M."/>
            <person name="Besteiro S."/>
            <person name="Sicheritz-Ponten T."/>
            <person name="Noel C.J."/>
            <person name="Dacks J.B."/>
            <person name="Foster P.G."/>
            <person name="Simillion C."/>
            <person name="Van de Peer Y."/>
            <person name="Miranda-Saavedra D."/>
            <person name="Barton G.J."/>
            <person name="Westrop G.D."/>
            <person name="Mueller S."/>
            <person name="Dessi D."/>
            <person name="Fiori P.L."/>
            <person name="Ren Q."/>
            <person name="Paulsen I."/>
            <person name="Zhang H."/>
            <person name="Bastida-Corcuera F.D."/>
            <person name="Simoes-Barbosa A."/>
            <person name="Brown M.T."/>
            <person name="Hayes R.D."/>
            <person name="Mukherjee M."/>
            <person name="Okumura C.Y."/>
            <person name="Schneider R."/>
            <person name="Smith A.J."/>
            <person name="Vanacova S."/>
            <person name="Villalvazo M."/>
            <person name="Haas B.J."/>
            <person name="Pertea M."/>
            <person name="Feldblyum T.V."/>
            <person name="Utterback T.R."/>
            <person name="Shu C.L."/>
            <person name="Osoegawa K."/>
            <person name="de Jong P.J."/>
            <person name="Hrdy I."/>
            <person name="Horvathova L."/>
            <person name="Zubacova Z."/>
            <person name="Dolezal P."/>
            <person name="Malik S.B."/>
            <person name="Logsdon J.M. Jr."/>
            <person name="Henze K."/>
            <person name="Gupta A."/>
            <person name="Wang C.C."/>
            <person name="Dunne R.L."/>
            <person name="Upcroft J.A."/>
            <person name="Upcroft P."/>
            <person name="White O."/>
            <person name="Salzberg S.L."/>
            <person name="Tang P."/>
            <person name="Chiu C.-H."/>
            <person name="Lee Y.-S."/>
            <person name="Embley T.M."/>
            <person name="Coombs G.H."/>
            <person name="Mottram J.C."/>
            <person name="Tachezy J."/>
            <person name="Fraser-Liggett C.M."/>
            <person name="Johnson P.J."/>
        </authorList>
    </citation>
    <scope>NUCLEOTIDE SEQUENCE [LARGE SCALE GENOMIC DNA]</scope>
    <source>
        <strain evidence="11">G3</strain>
    </source>
</reference>
<dbReference type="OrthoDB" id="629407at2759"/>
<keyword evidence="5" id="KW-0067">ATP-binding</keyword>
<evidence type="ECO:0000256" key="7">
    <source>
        <dbReference type="ARBA" id="ARBA00023146"/>
    </source>
</evidence>
<evidence type="ECO:0000313" key="12">
    <source>
        <dbReference type="Proteomes" id="UP000001542"/>
    </source>
</evidence>
<dbReference type="Pfam" id="PF00133">
    <property type="entry name" value="tRNA-synt_1"/>
    <property type="match status" value="1"/>
</dbReference>
<comment type="similarity">
    <text evidence="1">Belongs to the class-I aminoacyl-tRNA synthetase family.</text>
</comment>
<dbReference type="Gene3D" id="3.90.740.10">
    <property type="entry name" value="Valyl/Leucyl/Isoleucyl-tRNA synthetase, editing domain"/>
    <property type="match status" value="1"/>
</dbReference>
<evidence type="ECO:0000259" key="10">
    <source>
        <dbReference type="Pfam" id="PF00133"/>
    </source>
</evidence>
<gene>
    <name evidence="11" type="ORF">TVAG_606020</name>
</gene>
<dbReference type="FunFam" id="3.90.740.10:FF:000005">
    <property type="entry name" value="Valine--tRNA ligase, mitochondrial"/>
    <property type="match status" value="1"/>
</dbReference>
<dbReference type="AlphaFoldDB" id="A2HRA5"/>
<dbReference type="GO" id="GO:0005524">
    <property type="term" value="F:ATP binding"/>
    <property type="evidence" value="ECO:0007669"/>
    <property type="project" value="UniProtKB-KW"/>
</dbReference>
<evidence type="ECO:0000256" key="6">
    <source>
        <dbReference type="ARBA" id="ARBA00022917"/>
    </source>
</evidence>
<evidence type="ECO:0000256" key="3">
    <source>
        <dbReference type="ARBA" id="ARBA00022598"/>
    </source>
</evidence>
<keyword evidence="3" id="KW-0436">Ligase</keyword>
<keyword evidence="6" id="KW-0648">Protein biosynthesis</keyword>
<dbReference type="SUPFAM" id="SSF52374">
    <property type="entry name" value="Nucleotidylyl transferase"/>
    <property type="match status" value="1"/>
</dbReference>
<dbReference type="OMA" id="PPNCATN"/>
<evidence type="ECO:0000256" key="4">
    <source>
        <dbReference type="ARBA" id="ARBA00022741"/>
    </source>
</evidence>
<dbReference type="PANTHER" id="PTHR11946:SF109">
    <property type="entry name" value="VALINE--TRNA LIGASE"/>
    <property type="match status" value="1"/>
</dbReference>
<evidence type="ECO:0000256" key="8">
    <source>
        <dbReference type="ARBA" id="ARBA00029936"/>
    </source>
</evidence>
<keyword evidence="12" id="KW-1185">Reference proteome</keyword>